<evidence type="ECO:0000256" key="3">
    <source>
        <dbReference type="ARBA" id="ARBA00022840"/>
    </source>
</evidence>
<dbReference type="GO" id="GO:0140662">
    <property type="term" value="F:ATP-dependent protein folding chaperone"/>
    <property type="evidence" value="ECO:0007669"/>
    <property type="project" value="InterPro"/>
</dbReference>
<keyword evidence="2" id="KW-0547">Nucleotide-binding</keyword>
<dbReference type="Proteomes" id="UP000319576">
    <property type="component" value="Chromosome"/>
</dbReference>
<dbReference type="KEGG" id="uli:ETAA1_22120"/>
<dbReference type="Gene3D" id="3.30.420.40">
    <property type="match status" value="2"/>
</dbReference>
<dbReference type="AlphaFoldDB" id="A0A517XRX6"/>
<dbReference type="GO" id="GO:0005524">
    <property type="term" value="F:ATP binding"/>
    <property type="evidence" value="ECO:0007669"/>
    <property type="project" value="UniProtKB-KW"/>
</dbReference>
<dbReference type="PANTHER" id="PTHR42749:SF1">
    <property type="entry name" value="CELL SHAPE-DETERMINING PROTEIN MREB"/>
    <property type="match status" value="1"/>
</dbReference>
<gene>
    <name evidence="4" type="primary">hscA_2</name>
    <name evidence="4" type="ORF">ETAA1_22120</name>
</gene>
<dbReference type="InterPro" id="IPR013126">
    <property type="entry name" value="Hsp_70_fam"/>
</dbReference>
<dbReference type="EMBL" id="CP036273">
    <property type="protein sequence ID" value="QDU20266.1"/>
    <property type="molecule type" value="Genomic_DNA"/>
</dbReference>
<name>A0A517XRX6_9BACT</name>
<keyword evidence="5" id="KW-1185">Reference proteome</keyword>
<accession>A0A517XRX6</accession>
<dbReference type="InterPro" id="IPR018181">
    <property type="entry name" value="Heat_shock_70_CS"/>
</dbReference>
<dbReference type="InterPro" id="IPR043129">
    <property type="entry name" value="ATPase_NBD"/>
</dbReference>
<dbReference type="CDD" id="cd10170">
    <property type="entry name" value="ASKHA_NBD_HSP70"/>
    <property type="match status" value="1"/>
</dbReference>
<dbReference type="Pfam" id="PF00012">
    <property type="entry name" value="HSP70"/>
    <property type="match status" value="1"/>
</dbReference>
<proteinExistence type="inferred from homology"/>
<dbReference type="Pfam" id="PF12531">
    <property type="entry name" value="DUF3731"/>
    <property type="match status" value="1"/>
</dbReference>
<dbReference type="SUPFAM" id="SSF53067">
    <property type="entry name" value="Actin-like ATPase domain"/>
    <property type="match status" value="2"/>
</dbReference>
<keyword evidence="3" id="KW-0067">ATP-binding</keyword>
<dbReference type="Gene3D" id="3.90.640.10">
    <property type="entry name" value="Actin, Chain A, domain 4"/>
    <property type="match status" value="1"/>
</dbReference>
<evidence type="ECO:0000256" key="1">
    <source>
        <dbReference type="ARBA" id="ARBA00007381"/>
    </source>
</evidence>
<dbReference type="PRINTS" id="PR00301">
    <property type="entry name" value="HEATSHOCK70"/>
</dbReference>
<evidence type="ECO:0000313" key="4">
    <source>
        <dbReference type="EMBL" id="QDU20266.1"/>
    </source>
</evidence>
<comment type="similarity">
    <text evidence="1">Belongs to the heat shock protein 70 family.</text>
</comment>
<dbReference type="PROSITE" id="PS00297">
    <property type="entry name" value="HSP70_1"/>
    <property type="match status" value="1"/>
</dbReference>
<evidence type="ECO:0000256" key="2">
    <source>
        <dbReference type="ARBA" id="ARBA00022741"/>
    </source>
</evidence>
<dbReference type="RefSeq" id="WP_145237505.1">
    <property type="nucleotide sequence ID" value="NZ_CP036273.1"/>
</dbReference>
<dbReference type="InterPro" id="IPR021030">
    <property type="entry name" value="DUF3731"/>
</dbReference>
<protein>
    <submittedName>
        <fullName evidence="4">Chaperone protein HscA</fullName>
    </submittedName>
</protein>
<sequence length="929" mass="99964">MPRYLVGIDLGTTNSAVAYVDSQARNTGGPKLHTFNVAQVVAAGQVQDRPLLPSFLYLPGPHDLAPGAIDLPWKESPGEVVGVFARNHGAKIPGRLVSSAKSWLCHPGVDRTAPLLPWAAPPDVPRLSPLEVSARYLRHVVEAWNAAHHKPDDKLEEQSVVITVPASFDDVARNLTADAAKQAGLKHVTLLEEPQAAFYAWLGTHSAQEAGMLKPGMRCVVVDVGGGTSDFSLIRATEEHGEFGFVRDAVGDHLLLGGDNMDLALAKAVEGKLPGGKLDAAQFGALVQACRAAKEVLLADDPPPTYPVTVVGKGRSVVGGTVSVNVTAADVLAAIADGFFPAVPADAEPARGARVGLQEMGLPYVADPAVTRHLASFLRQQPGESTTVDAILFNGGVFQPKVLQDRVVEVMRPWFEAPGREWKPLILTSPSLDLAVAWGAAYFAWLKHSGGKRIGGGIPRSYYVGVEGAPAEGGKLSVLCVVPRRLQEGEEVRLPQPELELALGEPVLFPLYTSTVRGDDPPGAVLSLPPESLLQLPPLHTVLRGGKRAGSKRVPVTLAAKCTEIGTLELYCVSRDGNRWRLEFNVRDVLREPTAAGEPDDDGPSGVVDVFPEEKVQAAGGAVAATFAESAAPAELPKLLEAALESPRGDWPTGLIRRLWGFLEEHAAGRGRSPQHLGRWYNLVGFCLRPGFGDPVDRYRVEALWKLITAAASAPAGPKKAAVPEGGADYWIMWRRVSGGLNTALQQALFARLRPALLPTKGKAYSKPPANEFAEMWRAAASLERLDSKTKEHLAAALLREVKKSPVPVYAFWSLTRLGARVQLYGPLNTLVHPEVVEGWIDQLLEFEPGNDNERNGWLFALSQLARRSGLRAVDVSDTTRERVLTILRGNFGPKAWREMVEEVTRNDGDEQARLFGESLPIGLRLAGG</sequence>
<reference evidence="4 5" key="1">
    <citation type="submission" date="2019-02" db="EMBL/GenBank/DDBJ databases">
        <title>Deep-cultivation of Planctomycetes and their phenomic and genomic characterization uncovers novel biology.</title>
        <authorList>
            <person name="Wiegand S."/>
            <person name="Jogler M."/>
            <person name="Boedeker C."/>
            <person name="Pinto D."/>
            <person name="Vollmers J."/>
            <person name="Rivas-Marin E."/>
            <person name="Kohn T."/>
            <person name="Peeters S.H."/>
            <person name="Heuer A."/>
            <person name="Rast P."/>
            <person name="Oberbeckmann S."/>
            <person name="Bunk B."/>
            <person name="Jeske O."/>
            <person name="Meyerdierks A."/>
            <person name="Storesund J.E."/>
            <person name="Kallscheuer N."/>
            <person name="Luecker S."/>
            <person name="Lage O.M."/>
            <person name="Pohl T."/>
            <person name="Merkel B.J."/>
            <person name="Hornburger P."/>
            <person name="Mueller R.-W."/>
            <person name="Bruemmer F."/>
            <person name="Labrenz M."/>
            <person name="Spormann A.M."/>
            <person name="Op den Camp H."/>
            <person name="Overmann J."/>
            <person name="Amann R."/>
            <person name="Jetten M.S.M."/>
            <person name="Mascher T."/>
            <person name="Medema M.H."/>
            <person name="Devos D.P."/>
            <person name="Kaster A.-K."/>
            <person name="Ovreas L."/>
            <person name="Rohde M."/>
            <person name="Galperin M.Y."/>
            <person name="Jogler C."/>
        </authorList>
    </citation>
    <scope>NUCLEOTIDE SEQUENCE [LARGE SCALE GENOMIC DNA]</scope>
    <source>
        <strain evidence="4 5">ETA_A1</strain>
    </source>
</reference>
<dbReference type="PANTHER" id="PTHR42749">
    <property type="entry name" value="CELL SHAPE-DETERMINING PROTEIN MREB"/>
    <property type="match status" value="1"/>
</dbReference>
<organism evidence="4 5">
    <name type="scientific">Urbifossiella limnaea</name>
    <dbReference type="NCBI Taxonomy" id="2528023"/>
    <lineage>
        <taxon>Bacteria</taxon>
        <taxon>Pseudomonadati</taxon>
        <taxon>Planctomycetota</taxon>
        <taxon>Planctomycetia</taxon>
        <taxon>Gemmatales</taxon>
        <taxon>Gemmataceae</taxon>
        <taxon>Urbifossiella</taxon>
    </lineage>
</organism>
<dbReference type="OrthoDB" id="9760742at2"/>
<dbReference type="PROSITE" id="PS00329">
    <property type="entry name" value="HSP70_2"/>
    <property type="match status" value="1"/>
</dbReference>
<evidence type="ECO:0000313" key="5">
    <source>
        <dbReference type="Proteomes" id="UP000319576"/>
    </source>
</evidence>